<feature type="transmembrane region" description="Helical" evidence="7">
    <location>
        <begin position="252"/>
        <end position="270"/>
    </location>
</feature>
<evidence type="ECO:0000256" key="7">
    <source>
        <dbReference type="SAM" id="Phobius"/>
    </source>
</evidence>
<feature type="transmembrane region" description="Helical" evidence="7">
    <location>
        <begin position="309"/>
        <end position="330"/>
    </location>
</feature>
<dbReference type="PANTHER" id="PTHR23517">
    <property type="entry name" value="RESISTANCE PROTEIN MDTM, PUTATIVE-RELATED-RELATED"/>
    <property type="match status" value="1"/>
</dbReference>
<evidence type="ECO:0000256" key="1">
    <source>
        <dbReference type="ARBA" id="ARBA00004651"/>
    </source>
</evidence>
<feature type="transmembrane region" description="Helical" evidence="7">
    <location>
        <begin position="175"/>
        <end position="196"/>
    </location>
</feature>
<feature type="transmembrane region" description="Helical" evidence="7">
    <location>
        <begin position="350"/>
        <end position="371"/>
    </location>
</feature>
<keyword evidence="2" id="KW-0813">Transport</keyword>
<feature type="domain" description="Major facilitator superfamily (MFS) profile" evidence="8">
    <location>
        <begin position="13"/>
        <end position="408"/>
    </location>
</feature>
<dbReference type="PANTHER" id="PTHR23517:SF2">
    <property type="entry name" value="MULTIDRUG RESISTANCE PROTEIN MDTH"/>
    <property type="match status" value="1"/>
</dbReference>
<evidence type="ECO:0000256" key="2">
    <source>
        <dbReference type="ARBA" id="ARBA00022448"/>
    </source>
</evidence>
<organism evidence="9">
    <name type="scientific">Klebsiella pneumoniae</name>
    <dbReference type="NCBI Taxonomy" id="573"/>
    <lineage>
        <taxon>Bacteria</taxon>
        <taxon>Pseudomonadati</taxon>
        <taxon>Pseudomonadota</taxon>
        <taxon>Gammaproteobacteria</taxon>
        <taxon>Enterobacterales</taxon>
        <taxon>Enterobacteriaceae</taxon>
        <taxon>Klebsiella/Raoultella group</taxon>
        <taxon>Klebsiella</taxon>
        <taxon>Klebsiella pneumoniae complex</taxon>
    </lineage>
</organism>
<keyword evidence="5 7" id="KW-1133">Transmembrane helix</keyword>
<evidence type="ECO:0000256" key="3">
    <source>
        <dbReference type="ARBA" id="ARBA00022475"/>
    </source>
</evidence>
<sequence>MTELISGKKANISPSLLLASQFIFNTGFYAVVPFLAIFLRDDMLLSGAAIGLVLGLRTFSQQGMFLVGGALTDRFGGRAIILCGCVVRISGYLLLATSASLWGVILGASLTGIGGALFSPAIESLMAQAGTQSEREGKRSRSEWFALFSVCGELGSVIGPLLGALLTGYSFQSVALGGASIFLFALIMLYFMLPTGTSHHGRLKISPWWTAFRQRRFVAFIVAYSAYLFSYNQLYLALPVELRRSGGSEADLGPLFILASVMIIFLQLPLARFARKRGASQILPVGFLLLALSFFSVALFATTPPPDSLWRLLPAVSLVTLLTLGQMLIVPVGMDMIPVFARDKNLGAHYGALSSMGGVTVLVGNFALGGLLDHALTPSSRAFVPWLLMGCIPLCSAVAMLFILRSFKTTSGNQ</sequence>
<feature type="transmembrane region" description="Helical" evidence="7">
    <location>
        <begin position="282"/>
        <end position="303"/>
    </location>
</feature>
<dbReference type="SUPFAM" id="SSF103473">
    <property type="entry name" value="MFS general substrate transporter"/>
    <property type="match status" value="1"/>
</dbReference>
<feature type="transmembrane region" description="Helical" evidence="7">
    <location>
        <begin position="79"/>
        <end position="95"/>
    </location>
</feature>
<gene>
    <name evidence="9" type="primary">mdtH</name>
    <name evidence="9" type="ORF">SAMEA4873563_04435</name>
</gene>
<reference evidence="9" key="1">
    <citation type="submission" date="2019-03" db="EMBL/GenBank/DDBJ databases">
        <authorList>
            <consortium name="Pathogen Informatics"/>
        </authorList>
    </citation>
    <scope>NUCLEOTIDE SEQUENCE</scope>
    <source>
        <strain evidence="9">5012STDY7626362</strain>
    </source>
</reference>
<keyword evidence="6 7" id="KW-0472">Membrane</keyword>
<feature type="transmembrane region" description="Helical" evidence="7">
    <location>
        <begin position="144"/>
        <end position="169"/>
    </location>
</feature>
<feature type="transmembrane region" description="Helical" evidence="7">
    <location>
        <begin position="383"/>
        <end position="404"/>
    </location>
</feature>
<dbReference type="InterPro" id="IPR050171">
    <property type="entry name" value="MFS_Transporters"/>
</dbReference>
<dbReference type="Gene3D" id="1.20.1250.20">
    <property type="entry name" value="MFS general substrate transporter like domains"/>
    <property type="match status" value="2"/>
</dbReference>
<dbReference type="CDD" id="cd17329">
    <property type="entry name" value="MFS_MdtH_MDR_like"/>
    <property type="match status" value="1"/>
</dbReference>
<keyword evidence="3" id="KW-1003">Cell membrane</keyword>
<evidence type="ECO:0000256" key="4">
    <source>
        <dbReference type="ARBA" id="ARBA00022692"/>
    </source>
</evidence>
<dbReference type="GO" id="GO:0005886">
    <property type="term" value="C:plasma membrane"/>
    <property type="evidence" value="ECO:0007669"/>
    <property type="project" value="UniProtKB-SubCell"/>
</dbReference>
<accession>A0A486VWZ9</accession>
<evidence type="ECO:0000256" key="5">
    <source>
        <dbReference type="ARBA" id="ARBA00022989"/>
    </source>
</evidence>
<proteinExistence type="predicted"/>
<keyword evidence="4 7" id="KW-0812">Transmembrane</keyword>
<dbReference type="InterPro" id="IPR020846">
    <property type="entry name" value="MFS_dom"/>
</dbReference>
<evidence type="ECO:0000259" key="8">
    <source>
        <dbReference type="PROSITE" id="PS50850"/>
    </source>
</evidence>
<feature type="transmembrane region" description="Helical" evidence="7">
    <location>
        <begin position="16"/>
        <end position="38"/>
    </location>
</feature>
<feature type="transmembrane region" description="Helical" evidence="7">
    <location>
        <begin position="44"/>
        <end position="67"/>
    </location>
</feature>
<name>A0A486VWZ9_KLEPN</name>
<dbReference type="PROSITE" id="PS50850">
    <property type="entry name" value="MFS"/>
    <property type="match status" value="1"/>
</dbReference>
<feature type="transmembrane region" description="Helical" evidence="7">
    <location>
        <begin position="217"/>
        <end position="240"/>
    </location>
</feature>
<dbReference type="AlphaFoldDB" id="A0A486VWZ9"/>
<dbReference type="InterPro" id="IPR036259">
    <property type="entry name" value="MFS_trans_sf"/>
</dbReference>
<dbReference type="InterPro" id="IPR011701">
    <property type="entry name" value="MFS"/>
</dbReference>
<protein>
    <submittedName>
        <fullName evidence="9">Putative permease</fullName>
    </submittedName>
</protein>
<evidence type="ECO:0000313" key="9">
    <source>
        <dbReference type="EMBL" id="VGM55619.1"/>
    </source>
</evidence>
<dbReference type="Pfam" id="PF07690">
    <property type="entry name" value="MFS_1"/>
    <property type="match status" value="1"/>
</dbReference>
<feature type="transmembrane region" description="Helical" evidence="7">
    <location>
        <begin position="101"/>
        <end position="123"/>
    </location>
</feature>
<comment type="subcellular location">
    <subcellularLocation>
        <location evidence="1">Cell membrane</location>
        <topology evidence="1">Multi-pass membrane protein</topology>
    </subcellularLocation>
</comment>
<dbReference type="GO" id="GO:0022857">
    <property type="term" value="F:transmembrane transporter activity"/>
    <property type="evidence" value="ECO:0007669"/>
    <property type="project" value="InterPro"/>
</dbReference>
<dbReference type="EMBL" id="CAAHDH010000007">
    <property type="protein sequence ID" value="VGM55619.1"/>
    <property type="molecule type" value="Genomic_DNA"/>
</dbReference>
<evidence type="ECO:0000256" key="6">
    <source>
        <dbReference type="ARBA" id="ARBA00023136"/>
    </source>
</evidence>